<feature type="domain" description="D-isomer specific 2-hydroxyacid dehydrogenase catalytic" evidence="5">
    <location>
        <begin position="38"/>
        <end position="318"/>
    </location>
</feature>
<reference evidence="7 8" key="1">
    <citation type="submission" date="2011-06" db="EMBL/GenBank/DDBJ databases">
        <title>The draft genome of Thiorhodococcus drewsii AZ1.</title>
        <authorList>
            <consortium name="US DOE Joint Genome Institute (JGI-PGF)"/>
            <person name="Lucas S."/>
            <person name="Han J."/>
            <person name="Lapidus A."/>
            <person name="Cheng J.-F."/>
            <person name="Goodwin L."/>
            <person name="Pitluck S."/>
            <person name="Peters L."/>
            <person name="Land M.L."/>
            <person name="Hauser L."/>
            <person name="Vogl K."/>
            <person name="Liu Z."/>
            <person name="Imhoff J."/>
            <person name="Thiel V."/>
            <person name="Frigaard N.-U."/>
            <person name="Bryant D.A."/>
            <person name="Woyke T.J."/>
        </authorList>
    </citation>
    <scope>NUCLEOTIDE SEQUENCE [LARGE SCALE GENOMIC DNA]</scope>
    <source>
        <strain evidence="7 8">AZ1</strain>
    </source>
</reference>
<evidence type="ECO:0000259" key="5">
    <source>
        <dbReference type="Pfam" id="PF00389"/>
    </source>
</evidence>
<gene>
    <name evidence="7" type="ORF">ThidrDRAFT_3185</name>
</gene>
<organism evidence="7 8">
    <name type="scientific">Thiorhodococcus drewsii AZ1</name>
    <dbReference type="NCBI Taxonomy" id="765913"/>
    <lineage>
        <taxon>Bacteria</taxon>
        <taxon>Pseudomonadati</taxon>
        <taxon>Pseudomonadota</taxon>
        <taxon>Gammaproteobacteria</taxon>
        <taxon>Chromatiales</taxon>
        <taxon>Chromatiaceae</taxon>
        <taxon>Thiorhodococcus</taxon>
    </lineage>
</organism>
<dbReference type="PATRIC" id="fig|765913.3.peg.3254"/>
<dbReference type="Pfam" id="PF02826">
    <property type="entry name" value="2-Hacid_dh_C"/>
    <property type="match status" value="1"/>
</dbReference>
<dbReference type="InterPro" id="IPR050418">
    <property type="entry name" value="D-iso_2-hydroxyacid_DH_PdxB"/>
</dbReference>
<dbReference type="PROSITE" id="PS00671">
    <property type="entry name" value="D_2_HYDROXYACID_DH_3"/>
    <property type="match status" value="1"/>
</dbReference>
<dbReference type="InterPro" id="IPR006139">
    <property type="entry name" value="D-isomer_2_OHA_DH_cat_dom"/>
</dbReference>
<evidence type="ECO:0000313" key="7">
    <source>
        <dbReference type="EMBL" id="EGV29593.1"/>
    </source>
</evidence>
<evidence type="ECO:0000256" key="4">
    <source>
        <dbReference type="RuleBase" id="RU003719"/>
    </source>
</evidence>
<dbReference type="Proteomes" id="UP000004200">
    <property type="component" value="Unassembled WGS sequence"/>
</dbReference>
<evidence type="ECO:0000256" key="2">
    <source>
        <dbReference type="ARBA" id="ARBA00023002"/>
    </source>
</evidence>
<evidence type="ECO:0000313" key="8">
    <source>
        <dbReference type="Proteomes" id="UP000004200"/>
    </source>
</evidence>
<dbReference type="EMBL" id="AFWT01000025">
    <property type="protein sequence ID" value="EGV29593.1"/>
    <property type="molecule type" value="Genomic_DNA"/>
</dbReference>
<keyword evidence="8" id="KW-1185">Reference proteome</keyword>
<evidence type="ECO:0000256" key="1">
    <source>
        <dbReference type="ARBA" id="ARBA00005854"/>
    </source>
</evidence>
<dbReference type="InterPro" id="IPR036291">
    <property type="entry name" value="NAD(P)-bd_dom_sf"/>
</dbReference>
<dbReference type="eggNOG" id="COG1052">
    <property type="taxonomic scope" value="Bacteria"/>
</dbReference>
<accession>G2E4H2</accession>
<dbReference type="EC" id="1.1.1.29" evidence="7"/>
<dbReference type="SUPFAM" id="SSF51735">
    <property type="entry name" value="NAD(P)-binding Rossmann-fold domains"/>
    <property type="match status" value="1"/>
</dbReference>
<sequence>MTTLNGVLLDLATIDQGDLDLSCLDRVCGHWQRHAYTEPADTRERLRHAQIAVTNKVALDRQTLAAASELRLVCIAATGTNNVDLEAARELGIAVANVARYATPAVVQHVFALILALTTRLPEYQRAVSSGAWQRHDRFCLMDYPIRELAGRTLGIVGFGELGQAVARVAEAFGLRVLIAQRPGGPPREGRLPLDELLPQVDVLTLHCPLTDTTRGLIGTRELDLMRRDALLINTARGGIVDEQALAEALRRGTLGGAGIDVLSAEPPRGGNPLLAPDIPNLIVTPHIAWASREARQRVVEEIAANIEAFLTGKDRNRVA</sequence>
<dbReference type="GO" id="GO:0051287">
    <property type="term" value="F:NAD binding"/>
    <property type="evidence" value="ECO:0007669"/>
    <property type="project" value="InterPro"/>
</dbReference>
<dbReference type="InterPro" id="IPR006140">
    <property type="entry name" value="D-isomer_DH_NAD-bd"/>
</dbReference>
<dbReference type="OrthoDB" id="9805416at2"/>
<dbReference type="Gene3D" id="3.40.50.720">
    <property type="entry name" value="NAD(P)-binding Rossmann-like Domain"/>
    <property type="match status" value="2"/>
</dbReference>
<name>G2E4H2_9GAMM</name>
<comment type="similarity">
    <text evidence="1 4">Belongs to the D-isomer specific 2-hydroxyacid dehydrogenase family.</text>
</comment>
<keyword evidence="3" id="KW-0520">NAD</keyword>
<dbReference type="STRING" id="765913.ThidrDRAFT_3185"/>
<protein>
    <submittedName>
        <fullName evidence="7">Glycerate dehydrogenase</fullName>
        <ecNumber evidence="7">1.1.1.29</ecNumber>
    </submittedName>
</protein>
<evidence type="ECO:0000259" key="6">
    <source>
        <dbReference type="Pfam" id="PF02826"/>
    </source>
</evidence>
<feature type="domain" description="D-isomer specific 2-hydroxyacid dehydrogenase NAD-binding" evidence="6">
    <location>
        <begin position="111"/>
        <end position="289"/>
    </location>
</feature>
<dbReference type="CDD" id="cd12162">
    <property type="entry name" value="2-Hacid_dh_4"/>
    <property type="match status" value="1"/>
</dbReference>
<comment type="caution">
    <text evidence="7">The sequence shown here is derived from an EMBL/GenBank/DDBJ whole genome shotgun (WGS) entry which is preliminary data.</text>
</comment>
<dbReference type="NCBIfam" id="NF005069">
    <property type="entry name" value="PRK06487.1"/>
    <property type="match status" value="1"/>
</dbReference>
<dbReference type="SUPFAM" id="SSF52283">
    <property type="entry name" value="Formate/glycerate dehydrogenase catalytic domain-like"/>
    <property type="match status" value="1"/>
</dbReference>
<keyword evidence="2 4" id="KW-0560">Oxidoreductase</keyword>
<dbReference type="PANTHER" id="PTHR43761">
    <property type="entry name" value="D-ISOMER SPECIFIC 2-HYDROXYACID DEHYDROGENASE FAMILY PROTEIN (AFU_ORTHOLOGUE AFUA_1G13630)"/>
    <property type="match status" value="1"/>
</dbReference>
<proteinExistence type="inferred from homology"/>
<dbReference type="InterPro" id="IPR029753">
    <property type="entry name" value="D-isomer_DH_CS"/>
</dbReference>
<dbReference type="GO" id="GO:0008465">
    <property type="term" value="F:hydroxypyruvate reductase (NADH) activity"/>
    <property type="evidence" value="ECO:0007669"/>
    <property type="project" value="UniProtKB-EC"/>
</dbReference>
<dbReference type="RefSeq" id="WP_007041898.1">
    <property type="nucleotide sequence ID" value="NZ_AFWT01000025.1"/>
</dbReference>
<evidence type="ECO:0000256" key="3">
    <source>
        <dbReference type="ARBA" id="ARBA00023027"/>
    </source>
</evidence>
<dbReference type="Pfam" id="PF00389">
    <property type="entry name" value="2-Hacid_dh"/>
    <property type="match status" value="1"/>
</dbReference>
<dbReference type="AlphaFoldDB" id="G2E4H2"/>
<dbReference type="PANTHER" id="PTHR43761:SF1">
    <property type="entry name" value="D-ISOMER SPECIFIC 2-HYDROXYACID DEHYDROGENASE CATALYTIC DOMAIN-CONTAINING PROTEIN-RELATED"/>
    <property type="match status" value="1"/>
</dbReference>